<dbReference type="EMBL" id="JAAIWK010000001">
    <property type="protein sequence ID" value="NEY18566.1"/>
    <property type="molecule type" value="Genomic_DNA"/>
</dbReference>
<dbReference type="RefSeq" id="WP_163173019.1">
    <property type="nucleotide sequence ID" value="NZ_JAAIWK010000001.1"/>
</dbReference>
<proteinExistence type="predicted"/>
<protein>
    <submittedName>
        <fullName evidence="1">Uncharacterized protein</fullName>
    </submittedName>
</protein>
<comment type="caution">
    <text evidence="1">The sequence shown here is derived from an EMBL/GenBank/DDBJ whole genome shotgun (WGS) entry which is preliminary data.</text>
</comment>
<organism evidence="1 2">
    <name type="scientific">Heyndrickxia ginsengihumi</name>
    <dbReference type="NCBI Taxonomy" id="363870"/>
    <lineage>
        <taxon>Bacteria</taxon>
        <taxon>Bacillati</taxon>
        <taxon>Bacillota</taxon>
        <taxon>Bacilli</taxon>
        <taxon>Bacillales</taxon>
        <taxon>Bacillaceae</taxon>
        <taxon>Heyndrickxia</taxon>
    </lineage>
</organism>
<sequence length="103" mass="12442">MKKIQQLRELLALKSEIQKDIADYLETEFWDLYEYLSNGEKVEDFILPYYQAMIILEDTEELNQLMINEMEIEFKEEVILKSLTILRIGIMNDEDIQLHYFKS</sequence>
<name>A0A6M0P1Q7_9BACI</name>
<evidence type="ECO:0000313" key="1">
    <source>
        <dbReference type="EMBL" id="NEY18566.1"/>
    </source>
</evidence>
<evidence type="ECO:0000313" key="2">
    <source>
        <dbReference type="Proteomes" id="UP000476934"/>
    </source>
</evidence>
<dbReference type="Proteomes" id="UP000476934">
    <property type="component" value="Unassembled WGS sequence"/>
</dbReference>
<accession>A0A6M0P1Q7</accession>
<gene>
    <name evidence="1" type="ORF">G4D61_01100</name>
</gene>
<reference evidence="1 2" key="1">
    <citation type="submission" date="2020-03" db="EMBL/GenBank/DDBJ databases">
        <title>Bacillus aquiflavi sp. nov., isolated from yellow water of strong flavor Chinese baijiu in Yibin region of China.</title>
        <authorList>
            <person name="Xie J."/>
        </authorList>
    </citation>
    <scope>NUCLEOTIDE SEQUENCE [LARGE SCALE GENOMIC DNA]</scope>
    <source>
        <strain evidence="1 2">Gsoil 114</strain>
    </source>
</reference>
<dbReference type="AlphaFoldDB" id="A0A6M0P1Q7"/>
<keyword evidence="2" id="KW-1185">Reference proteome</keyword>